<reference evidence="3" key="1">
    <citation type="journal article" date="2007" name="PLoS ONE">
        <title>The first genome sequence of an elite grapevine cultivar (Pinot noir Vitis vinifera L.): coping with a highly heterozygous genome.</title>
        <authorList>
            <person name="Velasco R."/>
            <person name="Zharkikh A."/>
            <person name="Troggio M."/>
            <person name="Cartwright D.A."/>
            <person name="Cestaro A."/>
            <person name="Pruss D."/>
            <person name="Pindo M."/>
            <person name="FitzGerald L.M."/>
            <person name="Vezzulli S."/>
            <person name="Reid J."/>
            <person name="Malacarne G."/>
            <person name="Iliev D."/>
            <person name="Coppola G."/>
            <person name="Wardell B."/>
            <person name="Micheletti D."/>
            <person name="Macalma T."/>
            <person name="Facci M."/>
            <person name="Mitchell J.T."/>
            <person name="Perazzolli M."/>
            <person name="Eldredge G."/>
            <person name="Gatto P."/>
            <person name="Oyzerski R."/>
            <person name="Moretto M."/>
            <person name="Gutin N."/>
            <person name="Stefanini M."/>
            <person name="Chen Y."/>
            <person name="Segala C."/>
            <person name="Davenport C."/>
            <person name="Dematte L."/>
            <person name="Mraz A."/>
            <person name="Battilana J."/>
            <person name="Stormo K."/>
            <person name="Costa F."/>
            <person name="Tao Q."/>
            <person name="Si-Ammour A."/>
            <person name="Harkins T."/>
            <person name="Lackey A."/>
            <person name="Perbost C."/>
            <person name="Taillon B."/>
            <person name="Stella A."/>
            <person name="Solovyev V."/>
            <person name="Fawcett J.A."/>
            <person name="Sterck L."/>
            <person name="Vandepoele K."/>
            <person name="Grando S.M."/>
            <person name="Toppo S."/>
            <person name="Moser C."/>
            <person name="Lanchbury J."/>
            <person name="Bogden R."/>
            <person name="Skolnick M."/>
            <person name="Sgaramella V."/>
            <person name="Bhatnagar S.K."/>
            <person name="Fontana P."/>
            <person name="Gutin A."/>
            <person name="Van de Peer Y."/>
            <person name="Salamini F."/>
            <person name="Viola R."/>
        </authorList>
    </citation>
    <scope>NUCLEOTIDE SEQUENCE</scope>
</reference>
<sequence length="482" mass="55963">MDALASRFWGLFCVYTLEMMIIPTEFWARFHILDNIPIHLIDDETLSSADQPNKAIYFTKEQFVAGLRLPLPSLFKQFLHFTKIPLAFVHQNVVRVLMGYSVLDMLFQLDISLLEVLQEKVGHLVEWVEKDSFTRLNKLFKIDVSERNHNVLLSDKNLMVLINDPKPFIIPVFPHVAFPSLVANEHFVLKDLSFYEVVRLADSKARQTRLEVREKKPSNSEPKVRFDRVVPPITCEDKEKEKEYMASNLRVGFREREAPMQDMGMLFSTTQWIPVEIDNDPSRSFTTRFSYGTLDFAISRIMPMQDYTTFQMAEVLFYQLEATETMRAYIAHNMDGSEDLRTNLETMKSEVVAYWKLVEEGTSLLRKVEEEKEAVQTNTRRLAEEKDAMAADKEKAEEKVTQLRQELQNLQAGFTTQKEALEADYQKQIDDMFFYYYQCCIKKHGITQDTPSFFSDDEDEVLDDPTQGRGDASGANLFSEQA</sequence>
<gene>
    <name evidence="3" type="ORF">VITISV_005014</name>
</gene>
<evidence type="ECO:0000313" key="3">
    <source>
        <dbReference type="EMBL" id="CAN67980.1"/>
    </source>
</evidence>
<feature type="region of interest" description="Disordered" evidence="2">
    <location>
        <begin position="454"/>
        <end position="482"/>
    </location>
</feature>
<dbReference type="EMBL" id="AM461371">
    <property type="protein sequence ID" value="CAN67980.1"/>
    <property type="molecule type" value="Genomic_DNA"/>
</dbReference>
<protein>
    <submittedName>
        <fullName evidence="3">Uncharacterized protein</fullName>
    </submittedName>
</protein>
<dbReference type="AlphaFoldDB" id="A5BJA9"/>
<evidence type="ECO:0000256" key="2">
    <source>
        <dbReference type="SAM" id="MobiDB-lite"/>
    </source>
</evidence>
<keyword evidence="1" id="KW-0175">Coiled coil</keyword>
<name>A5BJA9_VITVI</name>
<feature type="coiled-coil region" evidence="1">
    <location>
        <begin position="358"/>
        <end position="413"/>
    </location>
</feature>
<accession>A5BJA9</accession>
<evidence type="ECO:0000256" key="1">
    <source>
        <dbReference type="SAM" id="Coils"/>
    </source>
</evidence>
<organism evidence="3">
    <name type="scientific">Vitis vinifera</name>
    <name type="common">Grape</name>
    <dbReference type="NCBI Taxonomy" id="29760"/>
    <lineage>
        <taxon>Eukaryota</taxon>
        <taxon>Viridiplantae</taxon>
        <taxon>Streptophyta</taxon>
        <taxon>Embryophyta</taxon>
        <taxon>Tracheophyta</taxon>
        <taxon>Spermatophyta</taxon>
        <taxon>Magnoliopsida</taxon>
        <taxon>eudicotyledons</taxon>
        <taxon>Gunneridae</taxon>
        <taxon>Pentapetalae</taxon>
        <taxon>rosids</taxon>
        <taxon>Vitales</taxon>
        <taxon>Vitaceae</taxon>
        <taxon>Viteae</taxon>
        <taxon>Vitis</taxon>
    </lineage>
</organism>
<proteinExistence type="predicted"/>